<evidence type="ECO:0000256" key="12">
    <source>
        <dbReference type="ARBA" id="ARBA00045821"/>
    </source>
</evidence>
<comment type="subcellular location">
    <subcellularLocation>
        <location evidence="1">Nucleus speckle</location>
    </subcellularLocation>
</comment>
<proteinExistence type="inferred from homology"/>
<dbReference type="FunFam" id="1.10.30.10:FF:000002">
    <property type="entry name" value="transcription factor Sox-2"/>
    <property type="match status" value="1"/>
</dbReference>
<feature type="region of interest" description="Disordered" evidence="14">
    <location>
        <begin position="626"/>
        <end position="680"/>
    </location>
</feature>
<organism evidence="16">
    <name type="scientific">Taenia asiatica</name>
    <name type="common">Asian tapeworm</name>
    <dbReference type="NCBI Taxonomy" id="60517"/>
    <lineage>
        <taxon>Eukaryota</taxon>
        <taxon>Metazoa</taxon>
        <taxon>Spiralia</taxon>
        <taxon>Lophotrochozoa</taxon>
        <taxon>Platyhelminthes</taxon>
        <taxon>Cestoda</taxon>
        <taxon>Eucestoda</taxon>
        <taxon>Cyclophyllidea</taxon>
        <taxon>Taeniidae</taxon>
        <taxon>Taenia</taxon>
    </lineage>
</organism>
<dbReference type="GO" id="GO:0005516">
    <property type="term" value="F:calmodulin binding"/>
    <property type="evidence" value="ECO:0007669"/>
    <property type="project" value="UniProtKB-KW"/>
</dbReference>
<dbReference type="AlphaFoldDB" id="A0A0R3WDN2"/>
<dbReference type="Gene3D" id="1.10.30.10">
    <property type="entry name" value="High mobility group box domain"/>
    <property type="match status" value="1"/>
</dbReference>
<evidence type="ECO:0000256" key="9">
    <source>
        <dbReference type="ARBA" id="ARBA00023163"/>
    </source>
</evidence>
<feature type="DNA-binding region" description="HMG box" evidence="13">
    <location>
        <begin position="268"/>
        <end position="336"/>
    </location>
</feature>
<dbReference type="PROSITE" id="PS50118">
    <property type="entry name" value="HMG_BOX_2"/>
    <property type="match status" value="1"/>
</dbReference>
<dbReference type="SMART" id="SM00398">
    <property type="entry name" value="HMG"/>
    <property type="match status" value="1"/>
</dbReference>
<dbReference type="GO" id="GO:0000978">
    <property type="term" value="F:RNA polymerase II cis-regulatory region sequence-specific DNA binding"/>
    <property type="evidence" value="ECO:0007669"/>
    <property type="project" value="TreeGrafter"/>
</dbReference>
<keyword evidence="7 13" id="KW-0238">DNA-binding</keyword>
<feature type="compositionally biased region" description="Low complexity" evidence="14">
    <location>
        <begin position="637"/>
        <end position="663"/>
    </location>
</feature>
<protein>
    <recommendedName>
        <fullName evidence="3">Sex-determining region Y protein</fullName>
    </recommendedName>
    <alternativeName>
        <fullName evidence="11">Testis-determining factor</fullName>
    </alternativeName>
</protein>
<keyword evidence="8" id="KW-0010">Activator</keyword>
<evidence type="ECO:0000256" key="2">
    <source>
        <dbReference type="ARBA" id="ARBA00005998"/>
    </source>
</evidence>
<sequence>LFSMATEKIMSLDYLKSNTSNSPFQPNFITAPSNIYYGEMPEFTASRATDNGIYSNPVAYVQTTYAKHPSNEGYTPSWGCEALRSGFYEEGLSTPAKLPNYQGDWKVIPRVQENLYSPKSVGSNATPIMNTITPSECEDEVEGDGEGGSLSGDSCSEELAERGPISIYGQSTFAQDCCTPCTTTYTGSAAGGDSRGVHQYITETEAHPRTAYGLPVKTTGVPSSKSELEKVVAYPSQNGGFSNASNQHSGASEAPVGSGNPMKKEERVKRPMNAFMVWSRGQRRRMAQENPKMHNSEISKRLGTMWKALNEAEKKPFIDEAKRLRANHMSQYPDYKYRPRRRHRPLEKQKKAVAAMAAAATVSSLFSSSTVGNLTAPTEGGFFPLRHPAVPSAKEYGSYHTNAPLAYNAFNQPLQLQQKHHQQQHQHHQFHLNPYEEKFTQYNRSRQPYEDFQLINSPGYPSSNTSNNKNSETFHGQHDFSKSSLHAGSCISNYPSYSYTTDQDVKADTMSPELDSKTAVMAAVAAANYAASRLAYCGSSEPPSTYWDGWWKEKSLPANEGNTWDSGSSQWARALEEARKFEQETDLQHNKLSDSKDPSSLSYLSAYFNGFGSMIGLRDSNHVLCNQGGSQEPEALSTFSTPSSVSSGHEQQLQHQRQQQRHLVTQPSARPPAAPTDERACPYANPIYAAFSAMAGLPQVKAEINYSYPSSPSKIE</sequence>
<evidence type="ECO:0000256" key="14">
    <source>
        <dbReference type="SAM" id="MobiDB-lite"/>
    </source>
</evidence>
<keyword evidence="6" id="KW-0726">Sexual differentiation</keyword>
<dbReference type="Pfam" id="PF00505">
    <property type="entry name" value="HMG_box"/>
    <property type="match status" value="1"/>
</dbReference>
<feature type="region of interest" description="Disordered" evidence="14">
    <location>
        <begin position="452"/>
        <end position="479"/>
    </location>
</feature>
<evidence type="ECO:0000259" key="15">
    <source>
        <dbReference type="PROSITE" id="PS50118"/>
    </source>
</evidence>
<keyword evidence="5" id="KW-0112">Calmodulin-binding</keyword>
<evidence type="ECO:0000256" key="1">
    <source>
        <dbReference type="ARBA" id="ARBA00004324"/>
    </source>
</evidence>
<feature type="compositionally biased region" description="Polar residues" evidence="14">
    <location>
        <begin position="238"/>
        <end position="250"/>
    </location>
</feature>
<evidence type="ECO:0000256" key="10">
    <source>
        <dbReference type="ARBA" id="ARBA00023242"/>
    </source>
</evidence>
<evidence type="ECO:0000256" key="8">
    <source>
        <dbReference type="ARBA" id="ARBA00023159"/>
    </source>
</evidence>
<dbReference type="InterPro" id="IPR036910">
    <property type="entry name" value="HMG_box_dom_sf"/>
</dbReference>
<evidence type="ECO:0000256" key="5">
    <source>
        <dbReference type="ARBA" id="ARBA00022860"/>
    </source>
</evidence>
<evidence type="ECO:0000313" key="16">
    <source>
        <dbReference type="WBParaSite" id="TASK_0000888201-mRNA-1"/>
    </source>
</evidence>
<feature type="region of interest" description="Disordered" evidence="14">
    <location>
        <begin position="137"/>
        <end position="156"/>
    </location>
</feature>
<evidence type="ECO:0000256" key="11">
    <source>
        <dbReference type="ARBA" id="ARBA00032498"/>
    </source>
</evidence>
<accession>A0A0R3WDN2</accession>
<dbReference type="GO" id="GO:0001228">
    <property type="term" value="F:DNA-binding transcription activator activity, RNA polymerase II-specific"/>
    <property type="evidence" value="ECO:0007669"/>
    <property type="project" value="TreeGrafter"/>
</dbReference>
<evidence type="ECO:0000256" key="6">
    <source>
        <dbReference type="ARBA" id="ARBA00022928"/>
    </source>
</evidence>
<dbReference type="InterPro" id="IPR009071">
    <property type="entry name" value="HMG_box_dom"/>
</dbReference>
<evidence type="ECO:0000256" key="4">
    <source>
        <dbReference type="ARBA" id="ARBA00022782"/>
    </source>
</evidence>
<evidence type="ECO:0000256" key="3">
    <source>
        <dbReference type="ARBA" id="ARBA00019052"/>
    </source>
</evidence>
<dbReference type="GO" id="GO:0007548">
    <property type="term" value="P:sex differentiation"/>
    <property type="evidence" value="ECO:0007669"/>
    <property type="project" value="UniProtKB-KW"/>
</dbReference>
<reference evidence="16" key="1">
    <citation type="submission" date="2016-04" db="UniProtKB">
        <authorList>
            <consortium name="WormBaseParasite"/>
        </authorList>
    </citation>
    <scope>IDENTIFICATION</scope>
</reference>
<comment type="function">
    <text evidence="12">Transcriptional regulator that controls a genetic switch in male development. It is necessary and sufficient for initiating male sex determination by directing the development of supporting cell precursors (pre-Sertoli cells) as Sertoli rather than granulosa cells. Involved in different aspects of gene regulation including promoter activation or repression. Binds to the DNA consensus sequence 5'-[AT]AACAA[AT]-3'. SRY HMG box recognizes DNA by partial intercalation in the minor groove and promotes DNA bending. Also involved in pre-mRNA splicing. In male adult brain involved in the maintenance of motor functions of dopaminergic neurons.</text>
</comment>
<feature type="domain" description="HMG box" evidence="15">
    <location>
        <begin position="268"/>
        <end position="336"/>
    </location>
</feature>
<keyword evidence="9" id="KW-0804">Transcription</keyword>
<dbReference type="SUPFAM" id="SSF47095">
    <property type="entry name" value="HMG-box"/>
    <property type="match status" value="1"/>
</dbReference>
<dbReference type="PANTHER" id="PTHR10270">
    <property type="entry name" value="SOX TRANSCRIPTION FACTOR"/>
    <property type="match status" value="1"/>
</dbReference>
<feature type="region of interest" description="Disordered" evidence="14">
    <location>
        <begin position="238"/>
        <end position="265"/>
    </location>
</feature>
<evidence type="ECO:0000256" key="7">
    <source>
        <dbReference type="ARBA" id="ARBA00023125"/>
    </source>
</evidence>
<feature type="compositionally biased region" description="Low complexity" evidence="14">
    <location>
        <begin position="462"/>
        <end position="471"/>
    </location>
</feature>
<dbReference type="InterPro" id="IPR050140">
    <property type="entry name" value="SRY-related_HMG-box_TF-like"/>
</dbReference>
<dbReference type="PANTHER" id="PTHR10270:SF161">
    <property type="entry name" value="SEX-DETERMINING REGION Y PROTEIN"/>
    <property type="match status" value="1"/>
</dbReference>
<keyword evidence="4" id="KW-0221">Differentiation</keyword>
<comment type="similarity">
    <text evidence="2">Belongs to the SRY family.</text>
</comment>
<dbReference type="CDD" id="cd22028">
    <property type="entry name" value="HMG-box_SoxA_SoxB_SoxG"/>
    <property type="match status" value="1"/>
</dbReference>
<dbReference type="GO" id="GO:0030154">
    <property type="term" value="P:cell differentiation"/>
    <property type="evidence" value="ECO:0007669"/>
    <property type="project" value="UniProtKB-KW"/>
</dbReference>
<keyword evidence="10 13" id="KW-0539">Nucleus</keyword>
<evidence type="ECO:0000256" key="13">
    <source>
        <dbReference type="PROSITE-ProRule" id="PRU00267"/>
    </source>
</evidence>
<dbReference type="STRING" id="60517.A0A0R3WDN2"/>
<name>A0A0R3WDN2_TAEAS</name>
<dbReference type="GO" id="GO:0016607">
    <property type="term" value="C:nuclear speck"/>
    <property type="evidence" value="ECO:0007669"/>
    <property type="project" value="UniProtKB-SubCell"/>
</dbReference>
<dbReference type="WBParaSite" id="TASK_0000888201-mRNA-1">
    <property type="protein sequence ID" value="TASK_0000888201-mRNA-1"/>
    <property type="gene ID" value="TASK_0000888201"/>
</dbReference>